<dbReference type="InterPro" id="IPR029404">
    <property type="entry name" value="CDIN1"/>
</dbReference>
<reference evidence="6" key="1">
    <citation type="submission" date="2023-07" db="EMBL/GenBank/DDBJ databases">
        <title>Black Yeasts Isolated from many extreme environments.</title>
        <authorList>
            <person name="Coleine C."/>
            <person name="Stajich J.E."/>
            <person name="Selbmann L."/>
        </authorList>
    </citation>
    <scope>NUCLEOTIDE SEQUENCE</scope>
    <source>
        <strain evidence="6">CCFEE 5485</strain>
    </source>
</reference>
<dbReference type="AlphaFoldDB" id="A0AAE0TMH8"/>
<name>A0AAE0TMH8_9PEZI</name>
<dbReference type="GO" id="GO:0005634">
    <property type="term" value="C:nucleus"/>
    <property type="evidence" value="ECO:0007669"/>
    <property type="project" value="UniProtKB-SubCell"/>
</dbReference>
<dbReference type="PANTHER" id="PTHR31661:SF1">
    <property type="entry name" value="CDAN1-INTERACTING NUCLEASE 1"/>
    <property type="match status" value="1"/>
</dbReference>
<dbReference type="PANTHER" id="PTHR31661">
    <property type="entry name" value="SIMILAR TO CDNA SEQUENCE BC052040"/>
    <property type="match status" value="1"/>
</dbReference>
<keyword evidence="3" id="KW-0963">Cytoplasm</keyword>
<evidence type="ECO:0000313" key="6">
    <source>
        <dbReference type="EMBL" id="KAK3669794.1"/>
    </source>
</evidence>
<evidence type="ECO:0000256" key="1">
    <source>
        <dbReference type="ARBA" id="ARBA00004123"/>
    </source>
</evidence>
<sequence>MLVEAGVPENAATFNTVIADQRPYNGVSRTLVTPVFTILEAALRLLPPDSTPEGIRLRREKASDQARKAEAAEASFIDRLSGANIDLLRERQLKERARAALDAGQDDVVRLTPDALLSRPSLICGETCNWIEYKNTFGFRSSPYIASKNKAQFRKYATTFGPGMVVYKLGFETNHVKIEGVRCFREAEVLQWIEGQDERQLHK</sequence>
<evidence type="ECO:0000256" key="4">
    <source>
        <dbReference type="ARBA" id="ARBA00023242"/>
    </source>
</evidence>
<evidence type="ECO:0000256" key="3">
    <source>
        <dbReference type="ARBA" id="ARBA00022490"/>
    </source>
</evidence>
<accession>A0AAE0TMH8</accession>
<evidence type="ECO:0000313" key="7">
    <source>
        <dbReference type="Proteomes" id="UP001274830"/>
    </source>
</evidence>
<gene>
    <name evidence="6" type="ORF">LTR78_010311</name>
</gene>
<evidence type="ECO:0000256" key="2">
    <source>
        <dbReference type="ARBA" id="ARBA00004496"/>
    </source>
</evidence>
<comment type="subcellular location">
    <subcellularLocation>
        <location evidence="2">Cytoplasm</location>
    </subcellularLocation>
    <subcellularLocation>
        <location evidence="1">Nucleus</location>
    </subcellularLocation>
</comment>
<evidence type="ECO:0000256" key="5">
    <source>
        <dbReference type="ARBA" id="ARBA00023480"/>
    </source>
</evidence>
<comment type="caution">
    <text evidence="6">The sequence shown here is derived from an EMBL/GenBank/DDBJ whole genome shotgun (WGS) entry which is preliminary data.</text>
</comment>
<dbReference type="EMBL" id="JAUTXT010000071">
    <property type="protein sequence ID" value="KAK3669794.1"/>
    <property type="molecule type" value="Genomic_DNA"/>
</dbReference>
<proteinExistence type="predicted"/>
<keyword evidence="7" id="KW-1185">Reference proteome</keyword>
<protein>
    <recommendedName>
        <fullName evidence="5">CDAN1-interacting nuclease 1</fullName>
    </recommendedName>
</protein>
<dbReference type="Pfam" id="PF14811">
    <property type="entry name" value="TPD"/>
    <property type="match status" value="1"/>
</dbReference>
<dbReference type="Proteomes" id="UP001274830">
    <property type="component" value="Unassembled WGS sequence"/>
</dbReference>
<organism evidence="6 7">
    <name type="scientific">Recurvomyces mirabilis</name>
    <dbReference type="NCBI Taxonomy" id="574656"/>
    <lineage>
        <taxon>Eukaryota</taxon>
        <taxon>Fungi</taxon>
        <taxon>Dikarya</taxon>
        <taxon>Ascomycota</taxon>
        <taxon>Pezizomycotina</taxon>
        <taxon>Dothideomycetes</taxon>
        <taxon>Dothideomycetidae</taxon>
        <taxon>Mycosphaerellales</taxon>
        <taxon>Teratosphaeriaceae</taxon>
        <taxon>Recurvomyces</taxon>
    </lineage>
</organism>
<keyword evidence="4" id="KW-0539">Nucleus</keyword>
<dbReference type="GO" id="GO:0005737">
    <property type="term" value="C:cytoplasm"/>
    <property type="evidence" value="ECO:0007669"/>
    <property type="project" value="UniProtKB-SubCell"/>
</dbReference>